<name>A0ABT5FIY0_9GAMM</name>
<dbReference type="Pfam" id="PF00092">
    <property type="entry name" value="VWA"/>
    <property type="match status" value="1"/>
</dbReference>
<dbReference type="InterPro" id="IPR036465">
    <property type="entry name" value="vWFA_dom_sf"/>
</dbReference>
<keyword evidence="3" id="KW-1185">Reference proteome</keyword>
<comment type="caution">
    <text evidence="2">The sequence shown here is derived from an EMBL/GenBank/DDBJ whole genome shotgun (WGS) entry which is preliminary data.</text>
</comment>
<dbReference type="SMART" id="SM00327">
    <property type="entry name" value="VWA"/>
    <property type="match status" value="1"/>
</dbReference>
<dbReference type="Gene3D" id="3.40.50.410">
    <property type="entry name" value="von Willebrand factor, type A domain"/>
    <property type="match status" value="1"/>
</dbReference>
<dbReference type="RefSeq" id="WP_272182189.1">
    <property type="nucleotide sequence ID" value="NZ_JAQOMS010000002.1"/>
</dbReference>
<dbReference type="PROSITE" id="PS50234">
    <property type="entry name" value="VWFA"/>
    <property type="match status" value="1"/>
</dbReference>
<dbReference type="Proteomes" id="UP001528411">
    <property type="component" value="Unassembled WGS sequence"/>
</dbReference>
<feature type="domain" description="VWFA" evidence="1">
    <location>
        <begin position="187"/>
        <end position="359"/>
    </location>
</feature>
<organism evidence="2 3">
    <name type="scientific">Psychrosphaera algicola</name>
    <dbReference type="NCBI Taxonomy" id="3023714"/>
    <lineage>
        <taxon>Bacteria</taxon>
        <taxon>Pseudomonadati</taxon>
        <taxon>Pseudomonadota</taxon>
        <taxon>Gammaproteobacteria</taxon>
        <taxon>Alteromonadales</taxon>
        <taxon>Pseudoalteromonadaceae</taxon>
        <taxon>Psychrosphaera</taxon>
    </lineage>
</organism>
<dbReference type="SUPFAM" id="SSF53300">
    <property type="entry name" value="vWA-like"/>
    <property type="match status" value="1"/>
</dbReference>
<reference evidence="2 3" key="1">
    <citation type="submission" date="2023-01" db="EMBL/GenBank/DDBJ databases">
        <title>Psychrosphaera sp. nov., isolated from marine algae.</title>
        <authorList>
            <person name="Bayburt H."/>
            <person name="Choi B.J."/>
            <person name="Kim J.M."/>
            <person name="Choi D.G."/>
            <person name="Jeon C.O."/>
        </authorList>
    </citation>
    <scope>NUCLEOTIDE SEQUENCE [LARGE SCALE GENOMIC DNA]</scope>
    <source>
        <strain evidence="2 3">G1-22</strain>
    </source>
</reference>
<gene>
    <name evidence="2" type="ORF">PN838_23435</name>
</gene>
<dbReference type="EMBL" id="JAQOMS010000002">
    <property type="protein sequence ID" value="MDC2891158.1"/>
    <property type="molecule type" value="Genomic_DNA"/>
</dbReference>
<dbReference type="InterPro" id="IPR002035">
    <property type="entry name" value="VWF_A"/>
</dbReference>
<proteinExistence type="predicted"/>
<protein>
    <submittedName>
        <fullName evidence="2">VWA domain-containing protein</fullName>
    </submittedName>
</protein>
<dbReference type="CDD" id="cd00198">
    <property type="entry name" value="vWFA"/>
    <property type="match status" value="1"/>
</dbReference>
<evidence type="ECO:0000259" key="1">
    <source>
        <dbReference type="PROSITE" id="PS50234"/>
    </source>
</evidence>
<evidence type="ECO:0000313" key="3">
    <source>
        <dbReference type="Proteomes" id="UP001528411"/>
    </source>
</evidence>
<sequence>MFKRAILLSSLVLNVACSGSDDKNSELEGTVSVAGVVEGLTGEISIYVNGNLETITNNGAFTSPTRIEENATYSVTVNTSSDNLDCLVTNGSGTAIGNINNVTIVCNGLAENFKAYNLNALAFQEEAPSVLTFAFHLIDRFTGTAVDSIDKSNITDYLNVLENGSVISPRESFLEVDKLSNYNAEYQTVFVIDVSSSLFNDELTSIKNAIKNVIADPVTQESKLLPNQSITILSFDSEVDVVIENSQDPEAIIEQLDAVQIGGNSTNLYGAIKQGAEVWQNEISLELLSYGSLILFTDGVHNSDSSSTSAALNAAKGKDLYFIAIGDEADTATLSEFTATDNIYQLENFDELDGLLQSTFAKIKTYEDGLYVMSYATPKRSGSHTLTVEAIDDYPCTMSVTPSEEAQLDNSGSLDNCNDSFSDDFDATGFTDIEAVLTLNGARTTLVPEMLWQAKLRWSRETPVFSWQIKACRGGLEHQLSDDNAAITFTRTDPDFAIGYVSLTEEITGATTDSYLIMASKQSTINNKFLFSKDTLEEICGN</sequence>
<accession>A0ABT5FIY0</accession>
<evidence type="ECO:0000313" key="2">
    <source>
        <dbReference type="EMBL" id="MDC2891158.1"/>
    </source>
</evidence>